<dbReference type="GO" id="GO:0006302">
    <property type="term" value="P:double-strand break repair"/>
    <property type="evidence" value="ECO:0007669"/>
    <property type="project" value="InterPro"/>
</dbReference>
<evidence type="ECO:0000256" key="11">
    <source>
        <dbReference type="ARBA" id="ARBA00048988"/>
    </source>
</evidence>
<feature type="binding site" evidence="12">
    <location>
        <position position="552"/>
    </location>
    <ligand>
        <name>Zn(2+)</name>
        <dbReference type="ChEBI" id="CHEBI:29105"/>
        <label>1</label>
    </ligand>
</feature>
<evidence type="ECO:0000256" key="5">
    <source>
        <dbReference type="ARBA" id="ARBA00022801"/>
    </source>
</evidence>
<dbReference type="FunFam" id="3.40.1440.60:FF:000001">
    <property type="entry name" value="Primosomal protein N"/>
    <property type="match status" value="1"/>
</dbReference>
<comment type="similarity">
    <text evidence="12">Belongs to the helicase family. PriA subfamily.</text>
</comment>
<gene>
    <name evidence="12 15" type="primary">priA</name>
    <name evidence="15" type="ORF">EVC35_00485</name>
</gene>
<dbReference type="GO" id="GO:0006310">
    <property type="term" value="P:DNA recombination"/>
    <property type="evidence" value="ECO:0007669"/>
    <property type="project" value="InterPro"/>
</dbReference>
<organism evidence="15 16">
    <name type="scientific">Oenococcus sicerae</name>
    <dbReference type="NCBI Taxonomy" id="2203724"/>
    <lineage>
        <taxon>Bacteria</taxon>
        <taxon>Bacillati</taxon>
        <taxon>Bacillota</taxon>
        <taxon>Bacilli</taxon>
        <taxon>Lactobacillales</taxon>
        <taxon>Lactobacillaceae</taxon>
        <taxon>Oenococcus</taxon>
    </lineage>
</organism>
<comment type="subunit">
    <text evidence="12">Component of the replication restart primosome.</text>
</comment>
<dbReference type="Gene3D" id="3.40.50.300">
    <property type="entry name" value="P-loop containing nucleotide triphosphate hydrolases"/>
    <property type="match status" value="2"/>
</dbReference>
<feature type="binding site" evidence="12">
    <location>
        <position position="512"/>
    </location>
    <ligand>
        <name>Zn(2+)</name>
        <dbReference type="ChEBI" id="CHEBI:29105"/>
        <label>1</label>
    </ligand>
</feature>
<evidence type="ECO:0000313" key="15">
    <source>
        <dbReference type="EMBL" id="MDN6899486.1"/>
    </source>
</evidence>
<feature type="binding site" evidence="12">
    <location>
        <position position="536"/>
    </location>
    <ligand>
        <name>Zn(2+)</name>
        <dbReference type="ChEBI" id="CHEBI:29105"/>
        <label>2</label>
    </ligand>
</feature>
<comment type="cofactor">
    <cofactor evidence="12">
        <name>Zn(2+)</name>
        <dbReference type="ChEBI" id="CHEBI:29105"/>
    </cofactor>
    <text evidence="12">Binds 2 zinc ions per subunit.</text>
</comment>
<dbReference type="GO" id="GO:0003677">
    <property type="term" value="F:DNA binding"/>
    <property type="evidence" value="ECO:0007669"/>
    <property type="project" value="UniProtKB-UniRule"/>
</dbReference>
<keyword evidence="1 12" id="KW-0639">Primosome</keyword>
<dbReference type="Pfam" id="PF17764">
    <property type="entry name" value="PriA_3primeBD"/>
    <property type="match status" value="1"/>
</dbReference>
<dbReference type="RefSeq" id="WP_301710809.1">
    <property type="nucleotide sequence ID" value="NZ_SDWY01000001.1"/>
</dbReference>
<dbReference type="Proteomes" id="UP001167919">
    <property type="component" value="Unassembled WGS sequence"/>
</dbReference>
<dbReference type="PROSITE" id="PS51192">
    <property type="entry name" value="HELICASE_ATP_BIND_1"/>
    <property type="match status" value="1"/>
</dbReference>
<keyword evidence="8 12" id="KW-0067">ATP-binding</keyword>
<keyword evidence="5 12" id="KW-0378">Hydrolase</keyword>
<dbReference type="GO" id="GO:0006270">
    <property type="term" value="P:DNA replication initiation"/>
    <property type="evidence" value="ECO:0007669"/>
    <property type="project" value="TreeGrafter"/>
</dbReference>
<evidence type="ECO:0000256" key="9">
    <source>
        <dbReference type="ARBA" id="ARBA00023125"/>
    </source>
</evidence>
<comment type="catalytic activity">
    <reaction evidence="11 12">
        <text>ATP + H2O = ADP + phosphate + H(+)</text>
        <dbReference type="Rhea" id="RHEA:13065"/>
        <dbReference type="ChEBI" id="CHEBI:15377"/>
        <dbReference type="ChEBI" id="CHEBI:15378"/>
        <dbReference type="ChEBI" id="CHEBI:30616"/>
        <dbReference type="ChEBI" id="CHEBI:43474"/>
        <dbReference type="ChEBI" id="CHEBI:456216"/>
        <dbReference type="EC" id="5.6.2.4"/>
    </reaction>
</comment>
<keyword evidence="4 12" id="KW-0547">Nucleotide-binding</keyword>
<evidence type="ECO:0000256" key="2">
    <source>
        <dbReference type="ARBA" id="ARBA00022705"/>
    </source>
</evidence>
<feature type="binding site" evidence="12">
    <location>
        <position position="509"/>
    </location>
    <ligand>
        <name>Zn(2+)</name>
        <dbReference type="ChEBI" id="CHEBI:29105"/>
        <label>1</label>
    </ligand>
</feature>
<evidence type="ECO:0000256" key="6">
    <source>
        <dbReference type="ARBA" id="ARBA00022806"/>
    </source>
</evidence>
<evidence type="ECO:0000256" key="1">
    <source>
        <dbReference type="ARBA" id="ARBA00022515"/>
    </source>
</evidence>
<dbReference type="EMBL" id="SDWY01000001">
    <property type="protein sequence ID" value="MDN6899486.1"/>
    <property type="molecule type" value="Genomic_DNA"/>
</dbReference>
<keyword evidence="6 12" id="KW-0347">Helicase</keyword>
<dbReference type="InterPro" id="IPR042115">
    <property type="entry name" value="PriA_3primeBD_sf"/>
</dbReference>
<dbReference type="SMART" id="SM00487">
    <property type="entry name" value="DEXDc"/>
    <property type="match status" value="1"/>
</dbReference>
<dbReference type="CDD" id="cd17929">
    <property type="entry name" value="DEXHc_priA"/>
    <property type="match status" value="1"/>
</dbReference>
<dbReference type="InterPro" id="IPR001650">
    <property type="entry name" value="Helicase_C-like"/>
</dbReference>
<feature type="binding site" evidence="12">
    <location>
        <position position="518"/>
    </location>
    <ligand>
        <name>Zn(2+)</name>
        <dbReference type="ChEBI" id="CHEBI:29105"/>
        <label>2</label>
    </ligand>
</feature>
<dbReference type="GO" id="GO:1990077">
    <property type="term" value="C:primosome complex"/>
    <property type="evidence" value="ECO:0007669"/>
    <property type="project" value="UniProtKB-UniRule"/>
</dbReference>
<dbReference type="CDD" id="cd18804">
    <property type="entry name" value="SF2_C_priA"/>
    <property type="match status" value="1"/>
</dbReference>
<keyword evidence="9 12" id="KW-0238">DNA-binding</keyword>
<evidence type="ECO:0000256" key="12">
    <source>
        <dbReference type="HAMAP-Rule" id="MF_00983"/>
    </source>
</evidence>
<comment type="caution">
    <text evidence="15">The sequence shown here is derived from an EMBL/GenBank/DDBJ whole genome shotgun (WGS) entry which is preliminary data.</text>
</comment>
<keyword evidence="7 12" id="KW-0862">Zinc</keyword>
<evidence type="ECO:0000256" key="7">
    <source>
        <dbReference type="ARBA" id="ARBA00022833"/>
    </source>
</evidence>
<evidence type="ECO:0000259" key="13">
    <source>
        <dbReference type="PROSITE" id="PS51192"/>
    </source>
</evidence>
<dbReference type="InterPro" id="IPR005259">
    <property type="entry name" value="PriA"/>
</dbReference>
<dbReference type="NCBIfam" id="NF004066">
    <property type="entry name" value="PRK05580.1-3"/>
    <property type="match status" value="1"/>
</dbReference>
<protein>
    <recommendedName>
        <fullName evidence="12">Replication restart protein PriA</fullName>
    </recommendedName>
    <alternativeName>
        <fullName evidence="12">ATP-dependent DNA helicase PriA</fullName>
        <ecNumber evidence="12">5.6.2.4</ecNumber>
    </alternativeName>
    <alternativeName>
        <fullName evidence="12">DNA 3'-5' helicase PriA</fullName>
    </alternativeName>
</protein>
<comment type="function">
    <text evidence="12">Initiates the restart of stalled replication forks, which reloads the replicative helicase on sites other than the origin of replication. Recognizes and binds to abandoned replication forks and remodels them to uncover a helicase loading site. Promotes assembly of the primosome at these replication forks.</text>
</comment>
<evidence type="ECO:0000256" key="8">
    <source>
        <dbReference type="ARBA" id="ARBA00022840"/>
    </source>
</evidence>
<dbReference type="HAMAP" id="MF_00983">
    <property type="entry name" value="PriA"/>
    <property type="match status" value="1"/>
</dbReference>
<proteinExistence type="inferred from homology"/>
<dbReference type="InterPro" id="IPR011545">
    <property type="entry name" value="DEAD/DEAH_box_helicase_dom"/>
</dbReference>
<dbReference type="GO" id="GO:0016787">
    <property type="term" value="F:hydrolase activity"/>
    <property type="evidence" value="ECO:0007669"/>
    <property type="project" value="UniProtKB-KW"/>
</dbReference>
<evidence type="ECO:0000256" key="4">
    <source>
        <dbReference type="ARBA" id="ARBA00022741"/>
    </source>
</evidence>
<evidence type="ECO:0000256" key="10">
    <source>
        <dbReference type="ARBA" id="ARBA00023235"/>
    </source>
</evidence>
<dbReference type="InterPro" id="IPR014001">
    <property type="entry name" value="Helicase_ATP-bd"/>
</dbReference>
<dbReference type="Pfam" id="PF00271">
    <property type="entry name" value="Helicase_C"/>
    <property type="match status" value="1"/>
</dbReference>
<dbReference type="PANTHER" id="PTHR30580">
    <property type="entry name" value="PRIMOSOMAL PROTEIN N"/>
    <property type="match status" value="1"/>
</dbReference>
<evidence type="ECO:0000256" key="3">
    <source>
        <dbReference type="ARBA" id="ARBA00022723"/>
    </source>
</evidence>
<feature type="binding site" evidence="12">
    <location>
        <position position="539"/>
    </location>
    <ligand>
        <name>Zn(2+)</name>
        <dbReference type="ChEBI" id="CHEBI:29105"/>
        <label>2</label>
    </ligand>
</feature>
<dbReference type="PROSITE" id="PS51194">
    <property type="entry name" value="HELICASE_CTER"/>
    <property type="match status" value="1"/>
</dbReference>
<dbReference type="Pfam" id="PF18319">
    <property type="entry name" value="Zn_ribbon_PriA"/>
    <property type="match status" value="1"/>
</dbReference>
<dbReference type="EC" id="5.6.2.4" evidence="12"/>
<comment type="catalytic activity">
    <reaction evidence="12">
        <text>Couples ATP hydrolysis with the unwinding of duplex DNA by translocating in the 3'-5' direction.</text>
        <dbReference type="EC" id="5.6.2.4"/>
    </reaction>
</comment>
<dbReference type="FunFam" id="3.40.50.300:FF:000489">
    <property type="entry name" value="Primosome assembly protein PriA"/>
    <property type="match status" value="1"/>
</dbReference>
<feature type="domain" description="Helicase C-terminal" evidence="14">
    <location>
        <begin position="540"/>
        <end position="698"/>
    </location>
</feature>
<keyword evidence="10 12" id="KW-0413">Isomerase</keyword>
<reference evidence="15" key="1">
    <citation type="submission" date="2019-01" db="EMBL/GenBank/DDBJ databases">
        <title>Oenococcus sicerae UCMA17102.</title>
        <authorList>
            <person name="Cousin F.J."/>
            <person name="Le Guellec R."/>
            <person name="Cretenet M."/>
        </authorList>
    </citation>
    <scope>NUCLEOTIDE SEQUENCE</scope>
    <source>
        <strain evidence="15">UCMA17102</strain>
    </source>
</reference>
<feature type="domain" description="Helicase ATP-binding" evidence="13">
    <location>
        <begin position="279"/>
        <end position="445"/>
    </location>
</feature>
<dbReference type="SUPFAM" id="SSF52540">
    <property type="entry name" value="P-loop containing nucleoside triphosphate hydrolases"/>
    <property type="match status" value="2"/>
</dbReference>
<feature type="binding site" evidence="12">
    <location>
        <position position="521"/>
    </location>
    <ligand>
        <name>Zn(2+)</name>
        <dbReference type="ChEBI" id="CHEBI:29105"/>
        <label>2</label>
    </ligand>
</feature>
<dbReference type="InterPro" id="IPR040498">
    <property type="entry name" value="PriA_CRR"/>
</dbReference>
<feature type="binding site" evidence="12">
    <location>
        <position position="549"/>
    </location>
    <ligand>
        <name>Zn(2+)</name>
        <dbReference type="ChEBI" id="CHEBI:29105"/>
        <label>1</label>
    </ligand>
</feature>
<dbReference type="InterPro" id="IPR027417">
    <property type="entry name" value="P-loop_NTPase"/>
</dbReference>
<dbReference type="Pfam" id="PF18074">
    <property type="entry name" value="PriA_C"/>
    <property type="match status" value="1"/>
</dbReference>
<keyword evidence="3 12" id="KW-0479">Metal-binding</keyword>
<evidence type="ECO:0000259" key="14">
    <source>
        <dbReference type="PROSITE" id="PS51194"/>
    </source>
</evidence>
<dbReference type="GO" id="GO:0008270">
    <property type="term" value="F:zinc ion binding"/>
    <property type="evidence" value="ECO:0007669"/>
    <property type="project" value="UniProtKB-UniRule"/>
</dbReference>
<dbReference type="SMART" id="SM00490">
    <property type="entry name" value="HELICc"/>
    <property type="match status" value="1"/>
</dbReference>
<dbReference type="GO" id="GO:0005524">
    <property type="term" value="F:ATP binding"/>
    <property type="evidence" value="ECO:0007669"/>
    <property type="project" value="UniProtKB-UniRule"/>
</dbReference>
<name>A0AAJ1RCI3_9LACO</name>
<evidence type="ECO:0000313" key="16">
    <source>
        <dbReference type="Proteomes" id="UP001167919"/>
    </source>
</evidence>
<dbReference type="PANTHER" id="PTHR30580:SF0">
    <property type="entry name" value="PRIMOSOMAL PROTEIN N"/>
    <property type="match status" value="1"/>
</dbReference>
<dbReference type="AlphaFoldDB" id="A0AAJ1RCI3"/>
<dbReference type="GO" id="GO:0043138">
    <property type="term" value="F:3'-5' DNA helicase activity"/>
    <property type="evidence" value="ECO:0007669"/>
    <property type="project" value="UniProtKB-EC"/>
</dbReference>
<dbReference type="InterPro" id="IPR041222">
    <property type="entry name" value="PriA_3primeBD"/>
</dbReference>
<keyword evidence="2 12" id="KW-0235">DNA replication</keyword>
<dbReference type="Gene3D" id="3.40.1440.60">
    <property type="entry name" value="PriA, 3(prime) DNA-binding domain"/>
    <property type="match status" value="1"/>
</dbReference>
<dbReference type="Pfam" id="PF00270">
    <property type="entry name" value="DEAD"/>
    <property type="match status" value="1"/>
</dbReference>
<dbReference type="GO" id="GO:0006269">
    <property type="term" value="P:DNA replication, synthesis of primer"/>
    <property type="evidence" value="ECO:0007669"/>
    <property type="project" value="UniProtKB-KW"/>
</dbReference>
<sequence length="803" mass="90521">MKTVSVIVDLPTRQTNQPFTYAIPDDLLDFDLLGHRVRVPFGRRFLMGYVVAVDQKPAGDFQLKTIESIVDKQPILNHEMLALSDWLARYVFSYRVQVIQAMLPNAFKPRYLKGLKIVGDVSKELRQTIFLGNDEIEFLAKNYDPQQTAMINELIRQGKIVQTTTIEKKNKAKTVKVLSAKLSAGELSELLKSRRRSEAQKKLLIFLADHENVFFQSKELADILDISVSTIATAEKNNWLEKSQMPLTRNPVKNISVKKTKAVKLTADQQSVFDQLLASITKGENKTFLLEGITGSGKTEVYLQLIEKTIAEGKTALLLVPEIALTPQMIRRVKARFLDSVALIHSGLSDGQRLDQWEEIRDGKIKIVIGTRSAVFSPLSNIGLIIIDEEHETNYKQEDNPRYHARDVALWRAKYHKAVTLLGSATPSLESRARAQKGLFQLLTMKHRAVSGAVLPKVSIVDMREVWQRQHADSDFSPELLDAIKQRQLNHEQSILLLNRRGFSSFVMCRNCGYVPHCPNCNVSLTLHMDSHSLNCHYCGYEEAIPNTCPVCGSHQIRYVGTGTEKVAAKLNSLITGIKLVRLDQDTTRKKGSLEKILSDFAARKYDVLLGTQMVAKGLDFPDVTLVGVINADVGLNLPDYRSGEKTFELLTQVAGRAGRDQKTGEVIIQSFNPDNYAIKLAADQNYEAFYKSEMLLRHLADYPPYFYTIQIAVSGPDQFLTSQAIDQVSAFIRPQLDPKTIVLGPTPKAIAKLRNRYYFQIILKYKADQNLENTLTSLQTDFAEKLSKNIYLSIDRDPVSFI</sequence>
<dbReference type="InterPro" id="IPR041236">
    <property type="entry name" value="PriA_C"/>
</dbReference>
<dbReference type="NCBIfam" id="TIGR00595">
    <property type="entry name" value="priA"/>
    <property type="match status" value="1"/>
</dbReference>
<accession>A0AAJ1RCI3</accession>